<proteinExistence type="predicted"/>
<dbReference type="EMBL" id="CP026652">
    <property type="protein sequence ID" value="AVH60305.1"/>
    <property type="molecule type" value="Genomic_DNA"/>
</dbReference>
<organism evidence="2 3">
    <name type="scientific">Streptomyces dengpaensis</name>
    <dbReference type="NCBI Taxonomy" id="2049881"/>
    <lineage>
        <taxon>Bacteria</taxon>
        <taxon>Bacillati</taxon>
        <taxon>Actinomycetota</taxon>
        <taxon>Actinomycetes</taxon>
        <taxon>Kitasatosporales</taxon>
        <taxon>Streptomycetaceae</taxon>
        <taxon>Streptomyces</taxon>
    </lineage>
</organism>
<protein>
    <recommendedName>
        <fullName evidence="1">Beta-lactamase-related domain-containing protein</fullName>
    </recommendedName>
</protein>
<keyword evidence="3" id="KW-1185">Reference proteome</keyword>
<dbReference type="InterPro" id="IPR012338">
    <property type="entry name" value="Beta-lactam/transpept-like"/>
</dbReference>
<feature type="domain" description="Beta-lactamase-related" evidence="1">
    <location>
        <begin position="17"/>
        <end position="327"/>
    </location>
</feature>
<dbReference type="Gene3D" id="3.40.710.10">
    <property type="entry name" value="DD-peptidase/beta-lactamase superfamily"/>
    <property type="match status" value="1"/>
</dbReference>
<dbReference type="PANTHER" id="PTHR46825">
    <property type="entry name" value="D-ALANYL-D-ALANINE-CARBOXYPEPTIDASE/ENDOPEPTIDASE AMPH"/>
    <property type="match status" value="1"/>
</dbReference>
<dbReference type="RefSeq" id="WP_099503330.1">
    <property type="nucleotide sequence ID" value="NZ_CP026652.1"/>
</dbReference>
<evidence type="ECO:0000313" key="3">
    <source>
        <dbReference type="Proteomes" id="UP000238413"/>
    </source>
</evidence>
<dbReference type="Pfam" id="PF00144">
    <property type="entry name" value="Beta-lactamase"/>
    <property type="match status" value="1"/>
</dbReference>
<reference evidence="2 3" key="1">
    <citation type="submission" date="2018-02" db="EMBL/GenBank/DDBJ databases">
        <title>Complete genome sequence of Streptomyces dengpaensis, the producer of angucyclines.</title>
        <authorList>
            <person name="Yumei L."/>
        </authorList>
    </citation>
    <scope>NUCLEOTIDE SEQUENCE [LARGE SCALE GENOMIC DNA]</scope>
    <source>
        <strain evidence="2 3">XZHG99</strain>
    </source>
</reference>
<evidence type="ECO:0000313" key="2">
    <source>
        <dbReference type="EMBL" id="AVH60305.1"/>
    </source>
</evidence>
<evidence type="ECO:0000259" key="1">
    <source>
        <dbReference type="Pfam" id="PF00144"/>
    </source>
</evidence>
<dbReference type="InterPro" id="IPR001466">
    <property type="entry name" value="Beta-lactam-related"/>
</dbReference>
<dbReference type="Proteomes" id="UP000238413">
    <property type="component" value="Chromosome"/>
</dbReference>
<gene>
    <name evidence="2" type="ORF">C4B68_36020</name>
</gene>
<dbReference type="SUPFAM" id="SSF56601">
    <property type="entry name" value="beta-lactamase/transpeptidase-like"/>
    <property type="match status" value="1"/>
</dbReference>
<accession>A0ABM6T053</accession>
<name>A0ABM6T053_9ACTN</name>
<sequence length="336" mass="35569">MTTVAAALPSTEVGIDVERVMERHRIPGAAIALLRDGEPVGVHAHGVRSAETGAPVTLRTRFQAGSISKQITAYAALRLVDRGVLDLDADLDGLLIGRTLPRAAGGSPVTLRQCLSNTSGLAGTQATWWRPDEAMPHLSDILDGIRAEHEPGSLFRKEGAQWAVVEQLLADVTGRDFGKTVRELVFEPLGMRDSAFGEPGAADAAAGHDQYGHELSGGHRVRPVRAGSGLWSTPADLAVFAGALRRAHQGLSDLLSARLAGVMLTEAFPGSFYGLGTVVEGTPGEPEFGHDGQSAGFRALTSVRLRSGTGLVVMTNSDNGEELHRAEEWEAPQHVM</sequence>
<dbReference type="InterPro" id="IPR050491">
    <property type="entry name" value="AmpC-like"/>
</dbReference>
<dbReference type="PANTHER" id="PTHR46825:SF12">
    <property type="entry name" value="PENICILLIN-BINDING PROTEIN 4"/>
    <property type="match status" value="1"/>
</dbReference>